<evidence type="ECO:0000313" key="7">
    <source>
        <dbReference type="Proteomes" id="UP000253250"/>
    </source>
</evidence>
<evidence type="ECO:0000256" key="3">
    <source>
        <dbReference type="ARBA" id="ARBA00043995"/>
    </source>
</evidence>
<dbReference type="InterPro" id="IPR051199">
    <property type="entry name" value="LPS_LOS_Heptosyltrfase"/>
</dbReference>
<dbReference type="EC" id="2.4.99.24" evidence="4"/>
<dbReference type="Pfam" id="PF01075">
    <property type="entry name" value="Glyco_transf_9"/>
    <property type="match status" value="1"/>
</dbReference>
<dbReference type="SUPFAM" id="SSF53756">
    <property type="entry name" value="UDP-Glycosyltransferase/glycogen phosphorylase"/>
    <property type="match status" value="1"/>
</dbReference>
<dbReference type="Gene3D" id="3.40.50.2000">
    <property type="entry name" value="Glycogen Phosphorylase B"/>
    <property type="match status" value="2"/>
</dbReference>
<comment type="similarity">
    <text evidence="3">Belongs to the glycosyltransferase 9 family.</text>
</comment>
<comment type="caution">
    <text evidence="6">The sequence shown here is derived from an EMBL/GenBank/DDBJ whole genome shotgun (WGS) entry which is preliminary data.</text>
</comment>
<protein>
    <recommendedName>
        <fullName evidence="4">lipopolysaccharide heptosyltransferase II</fullName>
        <ecNumber evidence="4">2.4.99.24</ecNumber>
    </recommendedName>
</protein>
<dbReference type="GO" id="GO:0005829">
    <property type="term" value="C:cytosol"/>
    <property type="evidence" value="ECO:0007669"/>
    <property type="project" value="TreeGrafter"/>
</dbReference>
<dbReference type="EMBL" id="PSYR01000002">
    <property type="protein sequence ID" value="RCN56169.1"/>
    <property type="molecule type" value="Genomic_DNA"/>
</dbReference>
<organism evidence="6 7">
    <name type="scientific">Acidiferrobacter thiooxydans</name>
    <dbReference type="NCBI Taxonomy" id="163359"/>
    <lineage>
        <taxon>Bacteria</taxon>
        <taxon>Pseudomonadati</taxon>
        <taxon>Pseudomonadota</taxon>
        <taxon>Gammaproteobacteria</taxon>
        <taxon>Acidiferrobacterales</taxon>
        <taxon>Acidiferrobacteraceae</taxon>
        <taxon>Acidiferrobacter</taxon>
    </lineage>
</organism>
<keyword evidence="2 6" id="KW-0808">Transferase</keyword>
<accession>A0A368HG44</accession>
<name>A0A368HG44_9GAMM</name>
<comment type="catalytic activity">
    <reaction evidence="5">
        <text>an L-alpha-D-Hep-(1-&gt;5)-[alpha-Kdo-(2-&gt;4)]-alpha-Kdo-(2-&gt;6)-lipid A + ADP-L-glycero-beta-D-manno-heptose = an L-alpha-D-Hep-(1-&gt;3)-L-alpha-D-Hep-(1-&gt;5)-[alpha-Kdo-(2-&gt;4)]-alpha-Kdo-(2-&gt;6)-lipid A + ADP + H(+)</text>
        <dbReference type="Rhea" id="RHEA:74071"/>
        <dbReference type="ChEBI" id="CHEBI:15378"/>
        <dbReference type="ChEBI" id="CHEBI:61506"/>
        <dbReference type="ChEBI" id="CHEBI:193068"/>
        <dbReference type="ChEBI" id="CHEBI:193069"/>
        <dbReference type="ChEBI" id="CHEBI:456216"/>
        <dbReference type="EC" id="2.4.99.24"/>
    </reaction>
</comment>
<keyword evidence="7" id="KW-1185">Reference proteome</keyword>
<dbReference type="PANTHER" id="PTHR30160:SF1">
    <property type="entry name" value="LIPOPOLYSACCHARIDE 1,2-N-ACETYLGLUCOSAMINETRANSFERASE-RELATED"/>
    <property type="match status" value="1"/>
</dbReference>
<dbReference type="RefSeq" id="WP_114283016.1">
    <property type="nucleotide sequence ID" value="NZ_PSYR01000002.1"/>
</dbReference>
<sequence>MIAQDWSGARRILAVRLDGMGDLLMTGPALRALKEVVPGRTVTALVSPAAAACAALLPGIDDFIVHKAPWMKGSGSDPEYDQALIAHLRARDFDGAVIFTVFSQSPLPAALLCYLAAIPRRAAHCRENPYALLTTWVREREPQEGIRHEVERQLALVGQLGATLTDDRLKIRLSRRFCEQGAMYRRGSRPLIIMHPGASAPSRRYPEASYVAVLRELEHETEAVCILTGTEDERALLERIRSAAASEAPVVCGVSLREFAGILDAADVVVTNNTGPAHLAAAVATPVVVLYALTNPQHAPWRAEARVLSADVPCRDCFKSVCPNGHHRCLKDVSPRQVVNAVIELLQGGANARRRALC</sequence>
<keyword evidence="1" id="KW-0328">Glycosyltransferase</keyword>
<dbReference type="PANTHER" id="PTHR30160">
    <property type="entry name" value="TETRAACYLDISACCHARIDE 4'-KINASE-RELATED"/>
    <property type="match status" value="1"/>
</dbReference>
<dbReference type="AlphaFoldDB" id="A0A368HG44"/>
<dbReference type="InterPro" id="IPR002201">
    <property type="entry name" value="Glyco_trans_9"/>
</dbReference>
<dbReference type="OrthoDB" id="9797795at2"/>
<dbReference type="NCBIfam" id="TIGR02195">
    <property type="entry name" value="heptsyl_trn_II"/>
    <property type="match status" value="1"/>
</dbReference>
<dbReference type="GO" id="GO:0009244">
    <property type="term" value="P:lipopolysaccharide core region biosynthetic process"/>
    <property type="evidence" value="ECO:0007669"/>
    <property type="project" value="TreeGrafter"/>
</dbReference>
<evidence type="ECO:0000256" key="4">
    <source>
        <dbReference type="ARBA" id="ARBA00044042"/>
    </source>
</evidence>
<evidence type="ECO:0000256" key="1">
    <source>
        <dbReference type="ARBA" id="ARBA00022676"/>
    </source>
</evidence>
<evidence type="ECO:0000256" key="5">
    <source>
        <dbReference type="ARBA" id="ARBA00047503"/>
    </source>
</evidence>
<proteinExistence type="inferred from homology"/>
<evidence type="ECO:0000313" key="6">
    <source>
        <dbReference type="EMBL" id="RCN56169.1"/>
    </source>
</evidence>
<reference evidence="6 7" key="1">
    <citation type="submission" date="2018-02" db="EMBL/GenBank/DDBJ databases">
        <title>Insights into the biology of acidophilic members of the Acidiferrobacteraceae family derived from comparative genomic analyses.</title>
        <authorList>
            <person name="Issotta F."/>
            <person name="Thyssen C."/>
            <person name="Mena C."/>
            <person name="Moya A."/>
            <person name="Bellenberg S."/>
            <person name="Sproer C."/>
            <person name="Covarrubias P.C."/>
            <person name="Sand W."/>
            <person name="Quatrini R."/>
            <person name="Vera M."/>
        </authorList>
    </citation>
    <scope>NUCLEOTIDE SEQUENCE [LARGE SCALE GENOMIC DNA]</scope>
    <source>
        <strain evidence="7">m-1</strain>
    </source>
</reference>
<dbReference type="InterPro" id="IPR011910">
    <property type="entry name" value="RfaF"/>
</dbReference>
<dbReference type="CDD" id="cd03789">
    <property type="entry name" value="GT9_LPS_heptosyltransferase"/>
    <property type="match status" value="1"/>
</dbReference>
<dbReference type="GO" id="GO:0008713">
    <property type="term" value="F:ADP-heptose-lipopolysaccharide heptosyltransferase activity"/>
    <property type="evidence" value="ECO:0007669"/>
    <property type="project" value="UniProtKB-EC"/>
</dbReference>
<evidence type="ECO:0000256" key="2">
    <source>
        <dbReference type="ARBA" id="ARBA00022679"/>
    </source>
</evidence>
<gene>
    <name evidence="6" type="primary">waaF</name>
    <name evidence="6" type="ORF">C4900_09925</name>
</gene>
<dbReference type="Proteomes" id="UP000253250">
    <property type="component" value="Unassembled WGS sequence"/>
</dbReference>